<keyword evidence="1" id="KW-0472">Membrane</keyword>
<dbReference type="AlphaFoldDB" id="A0A540R8M6"/>
<keyword evidence="1" id="KW-0812">Transmembrane</keyword>
<dbReference type="EMBL" id="VHIR01000003">
    <property type="protein sequence ID" value="TQE44100.1"/>
    <property type="molecule type" value="Genomic_DNA"/>
</dbReference>
<protein>
    <submittedName>
        <fullName evidence="2">Uncharacterized protein</fullName>
    </submittedName>
</protein>
<keyword evidence="1" id="KW-1133">Transmembrane helix</keyword>
<evidence type="ECO:0000256" key="1">
    <source>
        <dbReference type="SAM" id="Phobius"/>
    </source>
</evidence>
<sequence>MNFAEHTKRNWVITLFAAIFFAAIVSMIFLNDPHETMLVAVVFVASALILFGAILGIWYLIQNRKKSSAAQ</sequence>
<accession>A0A540R8M6</accession>
<name>A0A540R8M6_9CORY</name>
<dbReference type="Proteomes" id="UP000318080">
    <property type="component" value="Unassembled WGS sequence"/>
</dbReference>
<evidence type="ECO:0000313" key="3">
    <source>
        <dbReference type="Proteomes" id="UP000318080"/>
    </source>
</evidence>
<evidence type="ECO:0000313" key="2">
    <source>
        <dbReference type="EMBL" id="TQE44100.1"/>
    </source>
</evidence>
<comment type="caution">
    <text evidence="2">The sequence shown here is derived from an EMBL/GenBank/DDBJ whole genome shotgun (WGS) entry which is preliminary data.</text>
</comment>
<gene>
    <name evidence="2" type="ORF">EJK80_02900</name>
</gene>
<organism evidence="2 3">
    <name type="scientific">Corynebacterium phoceense</name>
    <dbReference type="NCBI Taxonomy" id="1686286"/>
    <lineage>
        <taxon>Bacteria</taxon>
        <taxon>Bacillati</taxon>
        <taxon>Actinomycetota</taxon>
        <taxon>Actinomycetes</taxon>
        <taxon>Mycobacteriales</taxon>
        <taxon>Corynebacteriaceae</taxon>
        <taxon>Corynebacterium</taxon>
    </lineage>
</organism>
<feature type="transmembrane region" description="Helical" evidence="1">
    <location>
        <begin position="36"/>
        <end position="61"/>
    </location>
</feature>
<reference evidence="2 3" key="1">
    <citation type="submission" date="2019-06" db="EMBL/GenBank/DDBJ databases">
        <title>Draft genome of C. phoceense Strain 272.</title>
        <authorList>
            <person name="Pacheco L.G.C."/>
            <person name="Barberis C.M."/>
            <person name="Almuzara M.N."/>
            <person name="Traglia G.M."/>
            <person name="Santos C.S."/>
            <person name="Rocha D.J.P.G."/>
            <person name="Aguiar E.R.G.R."/>
            <person name="Vay C.A."/>
        </authorList>
    </citation>
    <scope>NUCLEOTIDE SEQUENCE [LARGE SCALE GENOMIC DNA]</scope>
    <source>
        <strain evidence="2 3">272</strain>
    </source>
</reference>
<dbReference type="RefSeq" id="WP_066484867.1">
    <property type="nucleotide sequence ID" value="NZ_JANIKK010000013.1"/>
</dbReference>
<dbReference type="GeneID" id="79852552"/>
<feature type="transmembrane region" description="Helical" evidence="1">
    <location>
        <begin position="12"/>
        <end position="30"/>
    </location>
</feature>
<proteinExistence type="predicted"/>
<keyword evidence="3" id="KW-1185">Reference proteome</keyword>